<comment type="caution">
    <text evidence="10">The sequence shown here is derived from an EMBL/GenBank/DDBJ whole genome shotgun (WGS) entry which is preliminary data.</text>
</comment>
<dbReference type="PANTHER" id="PTHR48022:SF2">
    <property type="entry name" value="PLASTIDIC GLUCOSE TRANSPORTER 4"/>
    <property type="match status" value="1"/>
</dbReference>
<proteinExistence type="inferred from homology"/>
<dbReference type="STRING" id="356882.A0A423WI66"/>
<evidence type="ECO:0000256" key="4">
    <source>
        <dbReference type="ARBA" id="ARBA00022692"/>
    </source>
</evidence>
<evidence type="ECO:0000256" key="8">
    <source>
        <dbReference type="SAM" id="Phobius"/>
    </source>
</evidence>
<dbReference type="GO" id="GO:0016020">
    <property type="term" value="C:membrane"/>
    <property type="evidence" value="ECO:0007669"/>
    <property type="project" value="UniProtKB-SubCell"/>
</dbReference>
<name>A0A423WI66_9PEZI</name>
<feature type="region of interest" description="Disordered" evidence="7">
    <location>
        <begin position="226"/>
        <end position="270"/>
    </location>
</feature>
<keyword evidence="4 8" id="KW-0812">Transmembrane</keyword>
<dbReference type="InterPro" id="IPR020846">
    <property type="entry name" value="MFS_dom"/>
</dbReference>
<dbReference type="InterPro" id="IPR005828">
    <property type="entry name" value="MFS_sugar_transport-like"/>
</dbReference>
<dbReference type="OrthoDB" id="5399138at2759"/>
<feature type="transmembrane region" description="Helical" evidence="8">
    <location>
        <begin position="358"/>
        <end position="378"/>
    </location>
</feature>
<accession>A0A423WI66</accession>
<protein>
    <recommendedName>
        <fullName evidence="9">Major facilitator superfamily (MFS) profile domain-containing protein</fullName>
    </recommendedName>
</protein>
<feature type="compositionally biased region" description="Polar residues" evidence="7">
    <location>
        <begin position="232"/>
        <end position="246"/>
    </location>
</feature>
<dbReference type="PRINTS" id="PR00171">
    <property type="entry name" value="SUGRTRNSPORT"/>
</dbReference>
<dbReference type="InterPro" id="IPR050360">
    <property type="entry name" value="MFS_Sugar_Transporters"/>
</dbReference>
<dbReference type="EMBL" id="LKEA01000016">
    <property type="protein sequence ID" value="ROW03103.1"/>
    <property type="molecule type" value="Genomic_DNA"/>
</dbReference>
<feature type="transmembrane region" description="Helical" evidence="8">
    <location>
        <begin position="390"/>
        <end position="409"/>
    </location>
</feature>
<feature type="transmembrane region" description="Helical" evidence="8">
    <location>
        <begin position="87"/>
        <end position="112"/>
    </location>
</feature>
<dbReference type="Gene3D" id="1.20.1250.20">
    <property type="entry name" value="MFS general substrate transporter like domains"/>
    <property type="match status" value="1"/>
</dbReference>
<dbReference type="PANTHER" id="PTHR48022">
    <property type="entry name" value="PLASTIDIC GLUCOSE TRANSPORTER 4"/>
    <property type="match status" value="1"/>
</dbReference>
<evidence type="ECO:0000259" key="9">
    <source>
        <dbReference type="PROSITE" id="PS50850"/>
    </source>
</evidence>
<dbReference type="GO" id="GO:0005351">
    <property type="term" value="F:carbohydrate:proton symporter activity"/>
    <property type="evidence" value="ECO:0007669"/>
    <property type="project" value="TreeGrafter"/>
</dbReference>
<feature type="domain" description="Major facilitator superfamily (MFS) profile" evidence="9">
    <location>
        <begin position="16"/>
        <end position="480"/>
    </location>
</feature>
<evidence type="ECO:0000256" key="1">
    <source>
        <dbReference type="ARBA" id="ARBA00004141"/>
    </source>
</evidence>
<dbReference type="PROSITE" id="PS50850">
    <property type="entry name" value="MFS"/>
    <property type="match status" value="1"/>
</dbReference>
<keyword evidence="6 8" id="KW-0472">Membrane</keyword>
<comment type="similarity">
    <text evidence="2">Belongs to the major facilitator superfamily. Sugar transporter (TC 2.A.1.1) family.</text>
</comment>
<keyword evidence="11" id="KW-1185">Reference proteome</keyword>
<feature type="transmembrane region" description="Helical" evidence="8">
    <location>
        <begin position="12"/>
        <end position="35"/>
    </location>
</feature>
<dbReference type="Proteomes" id="UP000283895">
    <property type="component" value="Unassembled WGS sequence"/>
</dbReference>
<feature type="transmembrane region" description="Helical" evidence="8">
    <location>
        <begin position="328"/>
        <end position="349"/>
    </location>
</feature>
<feature type="transmembrane region" description="Helical" evidence="8">
    <location>
        <begin position="149"/>
        <end position="167"/>
    </location>
</feature>
<sequence length="508" mass="54654">MPFTNMLHRPPGYVVASVVCALSGFSFGIETSIIGPVLVMDDFRRTIGGSSQATVQGLIVSSLILAAAFSSLGAGKLADTIGRVRGITIGTFVFALGAAIQAGSVHIAMFIIGRVIEGIGEGLYVGPMIVYICEISAPKNRAVLTTAPQLLHTLGLIVGFFTCYGTTNIPSSLSWRLPFAILSAYQFAFTVMALLVLPESPRWLTFQGRDKEADIIWEKLQLGPSDRDKINHQQSHTSDDMSTNSPEQEESTQDNASLASGTEAAQGLSEKRRQTTILEAFSSPETRPQLLAALFLMGMQQLSGIDGVLFYAPLVFQHAGLSSNESSFLASGVSGIVIFAVTIPATIWADRWGRRPSLILGGFAMALLMFLIGGLYAGNAVHDSTGAARWVVIVTIYIYVIIYCISWAVHVKVYAAEIQPKSTRATATGMAYVAYSLSNFLVALITPIMLAKTTSGAYFLFGACLALTAAVCWGLMPETRGKSLEEIQQSFHRKNHGRVSEKDEVRSA</sequence>
<evidence type="ECO:0000256" key="7">
    <source>
        <dbReference type="SAM" id="MobiDB-lite"/>
    </source>
</evidence>
<evidence type="ECO:0000313" key="10">
    <source>
        <dbReference type="EMBL" id="ROW03103.1"/>
    </source>
</evidence>
<feature type="transmembrane region" description="Helical" evidence="8">
    <location>
        <begin position="290"/>
        <end position="316"/>
    </location>
</feature>
<dbReference type="AlphaFoldDB" id="A0A423WI66"/>
<evidence type="ECO:0000256" key="2">
    <source>
        <dbReference type="ARBA" id="ARBA00010992"/>
    </source>
</evidence>
<feature type="transmembrane region" description="Helical" evidence="8">
    <location>
        <begin position="456"/>
        <end position="476"/>
    </location>
</feature>
<dbReference type="PROSITE" id="PS00217">
    <property type="entry name" value="SUGAR_TRANSPORT_2"/>
    <property type="match status" value="1"/>
</dbReference>
<evidence type="ECO:0000256" key="3">
    <source>
        <dbReference type="ARBA" id="ARBA00022448"/>
    </source>
</evidence>
<dbReference type="InterPro" id="IPR036259">
    <property type="entry name" value="MFS_trans_sf"/>
</dbReference>
<gene>
    <name evidence="10" type="ORF">VMCG_05800</name>
</gene>
<organism evidence="10 11">
    <name type="scientific">Cytospora schulzeri</name>
    <dbReference type="NCBI Taxonomy" id="448051"/>
    <lineage>
        <taxon>Eukaryota</taxon>
        <taxon>Fungi</taxon>
        <taxon>Dikarya</taxon>
        <taxon>Ascomycota</taxon>
        <taxon>Pezizomycotina</taxon>
        <taxon>Sordariomycetes</taxon>
        <taxon>Sordariomycetidae</taxon>
        <taxon>Diaporthales</taxon>
        <taxon>Cytosporaceae</taxon>
        <taxon>Cytospora</taxon>
    </lineage>
</organism>
<feature type="transmembrane region" description="Helical" evidence="8">
    <location>
        <begin position="179"/>
        <end position="197"/>
    </location>
</feature>
<comment type="subcellular location">
    <subcellularLocation>
        <location evidence="1">Membrane</location>
        <topology evidence="1">Multi-pass membrane protein</topology>
    </subcellularLocation>
</comment>
<feature type="transmembrane region" description="Helical" evidence="8">
    <location>
        <begin position="118"/>
        <end position="137"/>
    </location>
</feature>
<keyword evidence="3" id="KW-0813">Transport</keyword>
<feature type="transmembrane region" description="Helical" evidence="8">
    <location>
        <begin position="55"/>
        <end position="75"/>
    </location>
</feature>
<evidence type="ECO:0000256" key="6">
    <source>
        <dbReference type="ARBA" id="ARBA00023136"/>
    </source>
</evidence>
<evidence type="ECO:0000256" key="5">
    <source>
        <dbReference type="ARBA" id="ARBA00022989"/>
    </source>
</evidence>
<evidence type="ECO:0000313" key="11">
    <source>
        <dbReference type="Proteomes" id="UP000283895"/>
    </source>
</evidence>
<dbReference type="SUPFAM" id="SSF103473">
    <property type="entry name" value="MFS general substrate transporter"/>
    <property type="match status" value="1"/>
</dbReference>
<dbReference type="InterPro" id="IPR005829">
    <property type="entry name" value="Sugar_transporter_CS"/>
</dbReference>
<dbReference type="Pfam" id="PF00083">
    <property type="entry name" value="Sugar_tr"/>
    <property type="match status" value="1"/>
</dbReference>
<dbReference type="InterPro" id="IPR003663">
    <property type="entry name" value="Sugar/inositol_transpt"/>
</dbReference>
<feature type="transmembrane region" description="Helical" evidence="8">
    <location>
        <begin position="430"/>
        <end position="450"/>
    </location>
</feature>
<keyword evidence="5 8" id="KW-1133">Transmembrane helix</keyword>
<reference evidence="10 11" key="1">
    <citation type="submission" date="2015-09" db="EMBL/GenBank/DDBJ databases">
        <title>Host preference determinants of Valsa canker pathogens revealed by comparative genomics.</title>
        <authorList>
            <person name="Yin Z."/>
            <person name="Huang L."/>
        </authorList>
    </citation>
    <scope>NUCLEOTIDE SEQUENCE [LARGE SCALE GENOMIC DNA]</scope>
    <source>
        <strain evidence="10 11">03-1</strain>
    </source>
</reference>
<dbReference type="FunFam" id="1.20.1250.20:FF:000134">
    <property type="entry name" value="MFS sugar transporter protein"/>
    <property type="match status" value="1"/>
</dbReference>